<accession>A0AAJ0CTC0</accession>
<dbReference type="Gene3D" id="3.40.630.30">
    <property type="match status" value="1"/>
</dbReference>
<dbReference type="Proteomes" id="UP001251528">
    <property type="component" value="Unassembled WGS sequence"/>
</dbReference>
<dbReference type="InterPro" id="IPR016181">
    <property type="entry name" value="Acyl_CoA_acyltransferase"/>
</dbReference>
<keyword evidence="3" id="KW-1185">Reference proteome</keyword>
<dbReference type="SUPFAM" id="SSF55729">
    <property type="entry name" value="Acyl-CoA N-acyltransferases (Nat)"/>
    <property type="match status" value="1"/>
</dbReference>
<proteinExistence type="predicted"/>
<sequence>MSLPAEPRNWTREGYLISTDKSLLSLSRINAVFDQDFMYWTSAYPEDVLQRMIESSFCFGLYKNASADPSKSDIHVAAMSNVPGALTKPWKLEQVGFARLVTDNVTFAYLTDLFVLPECQGLGLGGWLIDCLDELIDPLPHLRWFMLRTSMPKSARSYESRLGMQILDTVDMSKGAVMMGKKGKANKA</sequence>
<dbReference type="EMBL" id="JASWJB010000044">
    <property type="protein sequence ID" value="KAK2606194.1"/>
    <property type="molecule type" value="Genomic_DNA"/>
</dbReference>
<dbReference type="InterPro" id="IPR000182">
    <property type="entry name" value="GNAT_dom"/>
</dbReference>
<evidence type="ECO:0000313" key="2">
    <source>
        <dbReference type="EMBL" id="KAK2606194.1"/>
    </source>
</evidence>
<dbReference type="AlphaFoldDB" id="A0AAJ0CTC0"/>
<evidence type="ECO:0000313" key="3">
    <source>
        <dbReference type="Proteomes" id="UP001251528"/>
    </source>
</evidence>
<comment type="caution">
    <text evidence="2">The sequence shown here is derived from an EMBL/GenBank/DDBJ whole genome shotgun (WGS) entry which is preliminary data.</text>
</comment>
<protein>
    <recommendedName>
        <fullName evidence="1">N-acetyltransferase domain-containing protein</fullName>
    </recommendedName>
</protein>
<organism evidence="2 3">
    <name type="scientific">Conoideocrella luteorostrata</name>
    <dbReference type="NCBI Taxonomy" id="1105319"/>
    <lineage>
        <taxon>Eukaryota</taxon>
        <taxon>Fungi</taxon>
        <taxon>Dikarya</taxon>
        <taxon>Ascomycota</taxon>
        <taxon>Pezizomycotina</taxon>
        <taxon>Sordariomycetes</taxon>
        <taxon>Hypocreomycetidae</taxon>
        <taxon>Hypocreales</taxon>
        <taxon>Clavicipitaceae</taxon>
        <taxon>Conoideocrella</taxon>
    </lineage>
</organism>
<gene>
    <name evidence="2" type="ORF">QQS21_003365</name>
</gene>
<dbReference type="PROSITE" id="PS51186">
    <property type="entry name" value="GNAT"/>
    <property type="match status" value="1"/>
</dbReference>
<dbReference type="CDD" id="cd04301">
    <property type="entry name" value="NAT_SF"/>
    <property type="match status" value="1"/>
</dbReference>
<evidence type="ECO:0000259" key="1">
    <source>
        <dbReference type="PROSITE" id="PS51186"/>
    </source>
</evidence>
<name>A0AAJ0CTC0_9HYPO</name>
<dbReference type="PANTHER" id="PTHR43233:SF1">
    <property type="entry name" value="FAMILY N-ACETYLTRANSFERASE, PUTATIVE (AFU_ORTHOLOGUE AFUA_6G03350)-RELATED"/>
    <property type="match status" value="1"/>
</dbReference>
<dbReference type="InterPro" id="IPR053144">
    <property type="entry name" value="Acetyltransferase_Butenolide"/>
</dbReference>
<dbReference type="Pfam" id="PF00583">
    <property type="entry name" value="Acetyltransf_1"/>
    <property type="match status" value="1"/>
</dbReference>
<reference evidence="2" key="1">
    <citation type="submission" date="2023-06" db="EMBL/GenBank/DDBJ databases">
        <title>Conoideocrella luteorostrata (Hypocreales: Clavicipitaceae), a potential biocontrol fungus for elongate hemlock scale in United States Christmas tree production areas.</title>
        <authorList>
            <person name="Barrett H."/>
            <person name="Lovett B."/>
            <person name="Macias A.M."/>
            <person name="Stajich J.E."/>
            <person name="Kasson M.T."/>
        </authorList>
    </citation>
    <scope>NUCLEOTIDE SEQUENCE</scope>
    <source>
        <strain evidence="2">ARSEF 14590</strain>
    </source>
</reference>
<dbReference type="PANTHER" id="PTHR43233">
    <property type="entry name" value="FAMILY N-ACETYLTRANSFERASE, PUTATIVE (AFU_ORTHOLOGUE AFUA_6G03350)-RELATED"/>
    <property type="match status" value="1"/>
</dbReference>
<dbReference type="GO" id="GO:0016747">
    <property type="term" value="F:acyltransferase activity, transferring groups other than amino-acyl groups"/>
    <property type="evidence" value="ECO:0007669"/>
    <property type="project" value="InterPro"/>
</dbReference>
<feature type="domain" description="N-acetyltransferase" evidence="1">
    <location>
        <begin position="19"/>
        <end position="184"/>
    </location>
</feature>